<dbReference type="Gene3D" id="3.20.20.80">
    <property type="entry name" value="Glycosidases"/>
    <property type="match status" value="1"/>
</dbReference>
<proteinExistence type="predicted"/>
<dbReference type="InterPro" id="IPR017853">
    <property type="entry name" value="GH"/>
</dbReference>
<evidence type="ECO:0000259" key="3">
    <source>
        <dbReference type="Pfam" id="PF01120"/>
    </source>
</evidence>
<dbReference type="RefSeq" id="WP_169283206.1">
    <property type="nucleotide sequence ID" value="NZ_CP051680.1"/>
</dbReference>
<organism evidence="5 6">
    <name type="scientific">Cohnella herbarum</name>
    <dbReference type="NCBI Taxonomy" id="2728023"/>
    <lineage>
        <taxon>Bacteria</taxon>
        <taxon>Bacillati</taxon>
        <taxon>Bacillota</taxon>
        <taxon>Bacilli</taxon>
        <taxon>Bacillales</taxon>
        <taxon>Paenibacillaceae</taxon>
        <taxon>Cohnella</taxon>
    </lineage>
</organism>
<evidence type="ECO:0000313" key="5">
    <source>
        <dbReference type="EMBL" id="QJD86960.1"/>
    </source>
</evidence>
<dbReference type="SUPFAM" id="SSF49785">
    <property type="entry name" value="Galactose-binding domain-like"/>
    <property type="match status" value="1"/>
</dbReference>
<sequence length="1018" mass="111393">MSSYNKKKSIVLSLVFTLLFGMFNFTGIGAGNALASTAGIYLNDTDPSIAYNGGWGYSSNRGAGDYQNDVHYTSANGDSVEYTFVGTGIEVVAPASNDAGYGKFDVLIDGVSQGIADAGGRSSNYLSQQILYSNKNLTMGQHTIRLVKTSGSYLQVDAFIKYENGTLTDQQIADLVKAKIDALPDKASVTLADKQAVQAAENSYNALTEAQKALVGDISRLTDAKIAIQQLEAIPVNGKITYLMADRADRSASLGQFVDPSHVNEKRFWVTNWNSPADYFKWTVNVPVAGEYVVDALIKAPTNSTITVTSVTYGNVQFAGSGDWDKIRAPGTLLLPAGLSEILVTASNPNHNELKSLELIPAAEWPAMEQRIADFRSDTQWFRDAKYGVFFQWGEWGYPQSGAKKPWPRQIDEFDVDAFADQMSVMGAGYVIWSVTWWSYYFPAPIQAVDDILPGHTSQRDLIGELADALNERGIKLMLYYHTGSETKPWWDETWVSMDDKTKFLTHWKQIMTEVGNRYGTKLAGWYIDDDCIYYPADYEELGAAAKAGNPDRLITYNNWQGPRGTDFQDYVSAEWYMPLPNNDNGIMIDGRYKGLQAHVAFNMENDWGIHLPNQPIVPSVSAGDAVSRIVTAMQDHQVLSYNMMMYEDGSMNPNSVQSMIYVKNAAKYGIIGTDDPSEQRGMYNDSDPFIAYTGNWDVSTGRSGDTYRTDVHYSMTNGDSAEFTFSGSEIQFITETASNQGEIEVYVDGVSQGTVNTYSPTRMTNQVVFAKQGLSPDGTHTIKLVKKNGAYMLVDAFKVVKVSASNRKPVANGTAVQTAINQDFIGQLLAMDEDGDALSYKVKENGLKGTAVIDYRTGKFSYTPNTGASGTDSFTYFVDDGYEASNLATVTVQIVEPVAVISSQPADQAANVPYGHASAKITFNQTLKQGANFNLITLKSGRHSLKAHLQLNGNTLSVYPKSGFKAATTYTLTLPASAIKGELGDGLASEYRLTFTTASKPRHGSGSGSHGNPRPRP</sequence>
<evidence type="ECO:0000256" key="2">
    <source>
        <dbReference type="SAM" id="MobiDB-lite"/>
    </source>
</evidence>
<dbReference type="Gene3D" id="2.60.40.2810">
    <property type="match status" value="1"/>
</dbReference>
<reference evidence="5 6" key="1">
    <citation type="submission" date="2020-04" db="EMBL/GenBank/DDBJ databases">
        <title>Genome sequencing of novel species.</title>
        <authorList>
            <person name="Heo J."/>
            <person name="Kim S.-J."/>
            <person name="Kim J.-S."/>
            <person name="Hong S.-B."/>
            <person name="Kwon S.-W."/>
        </authorList>
    </citation>
    <scope>NUCLEOTIDE SEQUENCE [LARGE SCALE GENOMIC DNA]</scope>
    <source>
        <strain evidence="5 6">MFER-1</strain>
    </source>
</reference>
<evidence type="ECO:0000256" key="1">
    <source>
        <dbReference type="ARBA" id="ARBA00022729"/>
    </source>
</evidence>
<dbReference type="Proteomes" id="UP000502248">
    <property type="component" value="Chromosome"/>
</dbReference>
<dbReference type="SUPFAM" id="SSF51445">
    <property type="entry name" value="(Trans)glycosidases"/>
    <property type="match status" value="1"/>
</dbReference>
<keyword evidence="6" id="KW-1185">Reference proteome</keyword>
<name>A0A7Z2ZPK0_9BACL</name>
<dbReference type="InterPro" id="IPR008979">
    <property type="entry name" value="Galactose-bd-like_sf"/>
</dbReference>
<feature type="domain" description="Glycoside hydrolase family 29 N-terminal" evidence="3">
    <location>
        <begin position="413"/>
        <end position="577"/>
    </location>
</feature>
<evidence type="ECO:0000313" key="6">
    <source>
        <dbReference type="Proteomes" id="UP000502248"/>
    </source>
</evidence>
<dbReference type="GO" id="GO:0005975">
    <property type="term" value="P:carbohydrate metabolic process"/>
    <property type="evidence" value="ECO:0007669"/>
    <property type="project" value="InterPro"/>
</dbReference>
<dbReference type="AlphaFoldDB" id="A0A7Z2ZPK0"/>
<accession>A0A7Z2ZPK0</accession>
<feature type="domain" description="SbsA Ig-like" evidence="4">
    <location>
        <begin position="898"/>
        <end position="998"/>
    </location>
</feature>
<protein>
    <submittedName>
        <fullName evidence="5">Cadherin-like domain-containing protein</fullName>
    </submittedName>
</protein>
<dbReference type="Pfam" id="PF17963">
    <property type="entry name" value="Big_9"/>
    <property type="match status" value="1"/>
</dbReference>
<dbReference type="GO" id="GO:0004560">
    <property type="term" value="F:alpha-L-fucosidase activity"/>
    <property type="evidence" value="ECO:0007669"/>
    <property type="project" value="InterPro"/>
</dbReference>
<dbReference type="KEGG" id="cheb:HH215_29830"/>
<dbReference type="EMBL" id="CP051680">
    <property type="protein sequence ID" value="QJD86960.1"/>
    <property type="molecule type" value="Genomic_DNA"/>
</dbReference>
<gene>
    <name evidence="5" type="ORF">HH215_29830</name>
</gene>
<dbReference type="Gene3D" id="2.60.120.260">
    <property type="entry name" value="Galactose-binding domain-like"/>
    <property type="match status" value="3"/>
</dbReference>
<keyword evidence="1" id="KW-0732">Signal</keyword>
<dbReference type="InterPro" id="IPR032812">
    <property type="entry name" value="SbsA_Ig"/>
</dbReference>
<dbReference type="Pfam" id="PF13205">
    <property type="entry name" value="Big_5"/>
    <property type="match status" value="1"/>
</dbReference>
<evidence type="ECO:0000259" key="4">
    <source>
        <dbReference type="Pfam" id="PF13205"/>
    </source>
</evidence>
<dbReference type="InterPro" id="IPR057739">
    <property type="entry name" value="Glyco_hydro_29_N"/>
</dbReference>
<feature type="region of interest" description="Disordered" evidence="2">
    <location>
        <begin position="998"/>
        <end position="1018"/>
    </location>
</feature>
<dbReference type="Pfam" id="PF01120">
    <property type="entry name" value="Alpha_L_fucos"/>
    <property type="match status" value="1"/>
</dbReference>